<dbReference type="PANTHER" id="PTHR42809:SF1">
    <property type="entry name" value="FLAVODOXIN 1"/>
    <property type="match status" value="1"/>
</dbReference>
<feature type="domain" description="Flavodoxin-like" evidence="9">
    <location>
        <begin position="4"/>
        <end position="164"/>
    </location>
</feature>
<evidence type="ECO:0000256" key="8">
    <source>
        <dbReference type="PIRNR" id="PIRNR038996"/>
    </source>
</evidence>
<dbReference type="Proteomes" id="UP000284434">
    <property type="component" value="Unassembled WGS sequence"/>
</dbReference>
<evidence type="ECO:0000313" key="14">
    <source>
        <dbReference type="Proteomes" id="UP000283426"/>
    </source>
</evidence>
<dbReference type="NCBIfam" id="NF006738">
    <property type="entry name" value="PRK09267.1-4"/>
    <property type="match status" value="1"/>
</dbReference>
<evidence type="ECO:0000256" key="6">
    <source>
        <dbReference type="ARBA" id="ARBA00022982"/>
    </source>
</evidence>
<dbReference type="PRINTS" id="PR00369">
    <property type="entry name" value="FLAVODOXIN"/>
</dbReference>
<dbReference type="Proteomes" id="UP001199750">
    <property type="component" value="Unassembled WGS sequence"/>
</dbReference>
<keyword evidence="6 8" id="KW-0249">Electron transport</keyword>
<proteinExistence type="inferred from homology"/>
<evidence type="ECO:0000256" key="4">
    <source>
        <dbReference type="ARBA" id="ARBA00022630"/>
    </source>
</evidence>
<evidence type="ECO:0000313" key="10">
    <source>
        <dbReference type="EMBL" id="MCG4961488.1"/>
    </source>
</evidence>
<dbReference type="NCBIfam" id="TIGR01752">
    <property type="entry name" value="flav_long"/>
    <property type="match status" value="1"/>
</dbReference>
<dbReference type="GO" id="GO:0009055">
    <property type="term" value="F:electron transfer activity"/>
    <property type="evidence" value="ECO:0007669"/>
    <property type="project" value="UniProtKB-UniRule"/>
</dbReference>
<dbReference type="InterPro" id="IPR010086">
    <property type="entry name" value="Flavodoxin_lc"/>
</dbReference>
<dbReference type="Pfam" id="PF00258">
    <property type="entry name" value="Flavodoxin_1"/>
    <property type="match status" value="1"/>
</dbReference>
<evidence type="ECO:0000313" key="15">
    <source>
        <dbReference type="Proteomes" id="UP000284243"/>
    </source>
</evidence>
<keyword evidence="3 8" id="KW-0813">Transport</keyword>
<evidence type="ECO:0000256" key="5">
    <source>
        <dbReference type="ARBA" id="ARBA00022643"/>
    </source>
</evidence>
<protein>
    <recommendedName>
        <fullName evidence="8">Flavodoxin</fullName>
    </recommendedName>
</protein>
<gene>
    <name evidence="10" type="primary">fldA</name>
    <name evidence="12" type="ORF">DWW24_08040</name>
    <name evidence="11" type="ORF">DWW57_06005</name>
    <name evidence="13" type="ORF">DXA53_10465</name>
    <name evidence="10" type="ORF">L0P03_16775</name>
</gene>
<dbReference type="InterPro" id="IPR001226">
    <property type="entry name" value="Flavodoxin_CS"/>
</dbReference>
<sequence length="167" mass="17961">MKKIGIFYGSTTGTTESVAEQIASHLGVGSSEVYNVGNTDAKVAEEYELLILGSSTWGSGELQDDWYDFLEQLAGKNLSGKKIALFGCGDAMSFGSTFCDAVGIIYEKLQGTGATFIGTVDPSDYTYDASTAEIDGQLVGLLIDENNEADKTELRIQNWTDALKKEI</sequence>
<organism evidence="13 16">
    <name type="scientific">Odoribacter splanchnicus</name>
    <dbReference type="NCBI Taxonomy" id="28118"/>
    <lineage>
        <taxon>Bacteria</taxon>
        <taxon>Pseudomonadati</taxon>
        <taxon>Bacteroidota</taxon>
        <taxon>Bacteroidia</taxon>
        <taxon>Bacteroidales</taxon>
        <taxon>Odoribacteraceae</taxon>
        <taxon>Odoribacter</taxon>
    </lineage>
</organism>
<evidence type="ECO:0000256" key="3">
    <source>
        <dbReference type="ARBA" id="ARBA00022448"/>
    </source>
</evidence>
<dbReference type="PROSITE" id="PS50902">
    <property type="entry name" value="FLAVODOXIN_LIKE"/>
    <property type="match status" value="1"/>
</dbReference>
<dbReference type="InterPro" id="IPR001094">
    <property type="entry name" value="Flavdoxin-like"/>
</dbReference>
<evidence type="ECO:0000313" key="16">
    <source>
        <dbReference type="Proteomes" id="UP000284434"/>
    </source>
</evidence>
<comment type="cofactor">
    <cofactor evidence="1 8">
        <name>FMN</name>
        <dbReference type="ChEBI" id="CHEBI:58210"/>
    </cofactor>
</comment>
<dbReference type="Proteomes" id="UP000284243">
    <property type="component" value="Unassembled WGS sequence"/>
</dbReference>
<dbReference type="PROSITE" id="PS00201">
    <property type="entry name" value="FLAVODOXIN"/>
    <property type="match status" value="1"/>
</dbReference>
<dbReference type="GeneID" id="61275649"/>
<dbReference type="PIRSF" id="PIRSF038996">
    <property type="entry name" value="FldA"/>
    <property type="match status" value="1"/>
</dbReference>
<evidence type="ECO:0000313" key="12">
    <source>
        <dbReference type="EMBL" id="RGV27249.1"/>
    </source>
</evidence>
<dbReference type="Proteomes" id="UP000283426">
    <property type="component" value="Unassembled WGS sequence"/>
</dbReference>
<dbReference type="OMA" id="ICGIPTW"/>
<keyword evidence="5 8" id="KW-0288">FMN</keyword>
<dbReference type="RefSeq" id="WP_013612599.1">
    <property type="nucleotide sequence ID" value="NZ_JADMSC010000010.1"/>
</dbReference>
<dbReference type="GO" id="GO:0010181">
    <property type="term" value="F:FMN binding"/>
    <property type="evidence" value="ECO:0007669"/>
    <property type="project" value="UniProtKB-UniRule"/>
</dbReference>
<dbReference type="InterPro" id="IPR029039">
    <property type="entry name" value="Flavoprotein-like_sf"/>
</dbReference>
<reference evidence="14 15" key="1">
    <citation type="submission" date="2018-08" db="EMBL/GenBank/DDBJ databases">
        <title>A genome reference for cultivated species of the human gut microbiota.</title>
        <authorList>
            <person name="Zou Y."/>
            <person name="Xue W."/>
            <person name="Luo G."/>
        </authorList>
    </citation>
    <scope>NUCLEOTIDE SEQUENCE [LARGE SCALE GENOMIC DNA]</scope>
    <source>
        <strain evidence="12 14">AF14-6AC</strain>
        <strain evidence="11 15">AF16-14</strain>
        <strain evidence="13 16">OF03-11</strain>
    </source>
</reference>
<evidence type="ECO:0000256" key="7">
    <source>
        <dbReference type="ARBA" id="ARBA00023231"/>
    </source>
</evidence>
<evidence type="ECO:0000259" key="9">
    <source>
        <dbReference type="PROSITE" id="PS50902"/>
    </source>
</evidence>
<dbReference type="NCBIfam" id="NF006739">
    <property type="entry name" value="PRK09267.1-5"/>
    <property type="match status" value="1"/>
</dbReference>
<dbReference type="AlphaFoldDB" id="A0A3D1UDQ4"/>
<reference evidence="10" key="2">
    <citation type="submission" date="2022-01" db="EMBL/GenBank/DDBJ databases">
        <title>Collection of gut derived symbiotic bacterial strains cultured from healthy donors.</title>
        <authorList>
            <person name="Lin H."/>
            <person name="Kohout C."/>
            <person name="Waligurski E."/>
            <person name="Pamer E.G."/>
        </authorList>
    </citation>
    <scope>NUCLEOTIDE SEQUENCE</scope>
    <source>
        <strain evidence="10">DFI.1.149</strain>
    </source>
</reference>
<name>A0A3D1UDQ4_9BACT</name>
<dbReference type="PANTHER" id="PTHR42809">
    <property type="entry name" value="FLAVODOXIN 2"/>
    <property type="match status" value="1"/>
</dbReference>
<dbReference type="EMBL" id="QSCO01000013">
    <property type="protein sequence ID" value="RGY06273.1"/>
    <property type="molecule type" value="Genomic_DNA"/>
</dbReference>
<dbReference type="InterPro" id="IPR008254">
    <property type="entry name" value="Flavodoxin/NO_synth"/>
</dbReference>
<dbReference type="InterPro" id="IPR050619">
    <property type="entry name" value="Flavodoxin"/>
</dbReference>
<comment type="similarity">
    <text evidence="2 8">Belongs to the flavodoxin family.</text>
</comment>
<comment type="function">
    <text evidence="8">Low-potential electron donor to a number of redox enzymes.</text>
</comment>
<evidence type="ECO:0000313" key="13">
    <source>
        <dbReference type="EMBL" id="RGY06273.1"/>
    </source>
</evidence>
<evidence type="ECO:0000256" key="2">
    <source>
        <dbReference type="ARBA" id="ARBA00005267"/>
    </source>
</evidence>
<comment type="caution">
    <text evidence="13">The sequence shown here is derived from an EMBL/GenBank/DDBJ whole genome shotgun (WGS) entry which is preliminary data.</text>
</comment>
<accession>A0A3D1UDQ4</accession>
<dbReference type="SUPFAM" id="SSF52218">
    <property type="entry name" value="Flavoproteins"/>
    <property type="match status" value="1"/>
</dbReference>
<dbReference type="EMBL" id="QRYW01000014">
    <property type="protein sequence ID" value="RGV27249.1"/>
    <property type="molecule type" value="Genomic_DNA"/>
</dbReference>
<keyword evidence="7" id="KW-0535">Nitrogen fixation</keyword>
<keyword evidence="4 8" id="KW-0285">Flavoprotein</keyword>
<dbReference type="Gene3D" id="3.40.50.360">
    <property type="match status" value="1"/>
</dbReference>
<evidence type="ECO:0000313" key="11">
    <source>
        <dbReference type="EMBL" id="RGU57515.1"/>
    </source>
</evidence>
<dbReference type="EMBL" id="QRYC01000005">
    <property type="protein sequence ID" value="RGU57515.1"/>
    <property type="molecule type" value="Genomic_DNA"/>
</dbReference>
<dbReference type="EMBL" id="JAKNDN010000037">
    <property type="protein sequence ID" value="MCG4961488.1"/>
    <property type="molecule type" value="Genomic_DNA"/>
</dbReference>
<evidence type="ECO:0000256" key="1">
    <source>
        <dbReference type="ARBA" id="ARBA00001917"/>
    </source>
</evidence>